<dbReference type="Gene3D" id="3.90.550.10">
    <property type="entry name" value="Spore Coat Polysaccharide Biosynthesis Protein SpsA, Chain A"/>
    <property type="match status" value="1"/>
</dbReference>
<keyword evidence="2" id="KW-1185">Reference proteome</keyword>
<accession>A0ABW9NY51</accession>
<gene>
    <name evidence="1" type="ORF">FFZ77_22025</name>
</gene>
<evidence type="ECO:0000313" key="1">
    <source>
        <dbReference type="EMBL" id="MQS38200.1"/>
    </source>
</evidence>
<dbReference type="EMBL" id="VDEQ01000247">
    <property type="protein sequence ID" value="MQS38200.1"/>
    <property type="molecule type" value="Genomic_DNA"/>
</dbReference>
<organism evidence="1 2">
    <name type="scientific">Streptomyces katsurahamanus</name>
    <dbReference type="NCBI Taxonomy" id="2577098"/>
    <lineage>
        <taxon>Bacteria</taxon>
        <taxon>Bacillati</taxon>
        <taxon>Actinomycetota</taxon>
        <taxon>Actinomycetes</taxon>
        <taxon>Kitasatosporales</taxon>
        <taxon>Streptomycetaceae</taxon>
        <taxon>Streptomyces</taxon>
    </lineage>
</organism>
<reference evidence="1 2" key="1">
    <citation type="submission" date="2019-06" db="EMBL/GenBank/DDBJ databases">
        <title>Comparative genomics and metabolomics analyses of clavulanic acid producing Streptomyces species provides insight into specialized metabolism and evolution of beta-lactam biosynthetic gene clusters.</title>
        <authorList>
            <person name="Moore M.A."/>
            <person name="Cruz-Morales P."/>
            <person name="Barona Gomez F."/>
            <person name="Kapil T."/>
        </authorList>
    </citation>
    <scope>NUCLEOTIDE SEQUENCE [LARGE SCALE GENOMIC DNA]</scope>
    <source>
        <strain evidence="1 2">T-272</strain>
    </source>
</reference>
<protein>
    <submittedName>
        <fullName evidence="1">Glycosyltransferase family 2 protein</fullName>
    </submittedName>
</protein>
<proteinExistence type="predicted"/>
<dbReference type="SUPFAM" id="SSF53448">
    <property type="entry name" value="Nucleotide-diphospho-sugar transferases"/>
    <property type="match status" value="1"/>
</dbReference>
<evidence type="ECO:0000313" key="2">
    <source>
        <dbReference type="Proteomes" id="UP000460558"/>
    </source>
</evidence>
<dbReference type="Proteomes" id="UP000460558">
    <property type="component" value="Unassembled WGS sequence"/>
</dbReference>
<sequence>MSRITVGMATYDDYDGVYFTLQALRLFHARDLADAEFVVVDNHPSGPCAPSLRALGDLIPGYRYLPFGQYASTAVRDLVFRVSRSPVTLCLDSHVLLAPGSVRAVLDYFETRPDSRDLLQGPMVADVLDDERQPPSTHMAPEWSNMMLGVWGADPRGADPGGRPFEVGMQGLGLFACRTAAWPGLNPRLRAHGGEEGYLHEKFRRADGRVLCHPGVRWLHRFTRPHGPSFPIGLLERVRNYLIGHRELGLGTDGLTDHLRELVGEAQSQDVVARARQQLDSPLAFFDAVVCLVDDGSPATAEHARRALDELDIGWLAEWLMPPEGRRALTERDRAAALAQIAADAAVRGLDQILVIDADAVFGPVGAGGPGGPGGPERMERLARAVDSLRTVHWSLRPLAVPGSDGTALAVHHRAFDRIVRGDPEAISAAGPWLRRSASSGR</sequence>
<dbReference type="InterPro" id="IPR029044">
    <property type="entry name" value="Nucleotide-diphossugar_trans"/>
</dbReference>
<dbReference type="RefSeq" id="WP_153485405.1">
    <property type="nucleotide sequence ID" value="NZ_VDEQ01000247.1"/>
</dbReference>
<comment type="caution">
    <text evidence="1">The sequence shown here is derived from an EMBL/GenBank/DDBJ whole genome shotgun (WGS) entry which is preliminary data.</text>
</comment>
<name>A0ABW9NY51_9ACTN</name>